<evidence type="ECO:0000313" key="1">
    <source>
        <dbReference type="EMBL" id="CRL03968.1"/>
    </source>
</evidence>
<protein>
    <submittedName>
        <fullName evidence="1">CLUMA_CG017089, isoform A</fullName>
    </submittedName>
</protein>
<gene>
    <name evidence="1" type="ORF">CLUMA_CG017089</name>
</gene>
<accession>A0A1J1IV30</accession>
<name>A0A1J1IV30_9DIPT</name>
<organism evidence="1 2">
    <name type="scientific">Clunio marinus</name>
    <dbReference type="NCBI Taxonomy" id="568069"/>
    <lineage>
        <taxon>Eukaryota</taxon>
        <taxon>Metazoa</taxon>
        <taxon>Ecdysozoa</taxon>
        <taxon>Arthropoda</taxon>
        <taxon>Hexapoda</taxon>
        <taxon>Insecta</taxon>
        <taxon>Pterygota</taxon>
        <taxon>Neoptera</taxon>
        <taxon>Endopterygota</taxon>
        <taxon>Diptera</taxon>
        <taxon>Nematocera</taxon>
        <taxon>Chironomoidea</taxon>
        <taxon>Chironomidae</taxon>
        <taxon>Clunio</taxon>
    </lineage>
</organism>
<sequence length="82" mass="9454">MEGEIIMKFLITSQYNQKRSSNKESRLILNPGQDFISSLRFLITDKLLQTKLICFSSFTCQDFMSSIQATVNTMLTYMGNNQ</sequence>
<proteinExistence type="predicted"/>
<evidence type="ECO:0000313" key="2">
    <source>
        <dbReference type="Proteomes" id="UP000183832"/>
    </source>
</evidence>
<dbReference type="Proteomes" id="UP000183832">
    <property type="component" value="Unassembled WGS sequence"/>
</dbReference>
<keyword evidence="2" id="KW-1185">Reference proteome</keyword>
<dbReference type="AlphaFoldDB" id="A0A1J1IV30"/>
<reference evidence="1 2" key="1">
    <citation type="submission" date="2015-04" db="EMBL/GenBank/DDBJ databases">
        <authorList>
            <person name="Syromyatnikov M.Y."/>
            <person name="Popov V.N."/>
        </authorList>
    </citation>
    <scope>NUCLEOTIDE SEQUENCE [LARGE SCALE GENOMIC DNA]</scope>
</reference>
<dbReference type="EMBL" id="CVRI01000060">
    <property type="protein sequence ID" value="CRL03968.1"/>
    <property type="molecule type" value="Genomic_DNA"/>
</dbReference>